<organism evidence="3 4">
    <name type="scientific">Alteriqipengyuania lutimaris</name>
    <dbReference type="NCBI Taxonomy" id="1538146"/>
    <lineage>
        <taxon>Bacteria</taxon>
        <taxon>Pseudomonadati</taxon>
        <taxon>Pseudomonadota</taxon>
        <taxon>Alphaproteobacteria</taxon>
        <taxon>Sphingomonadales</taxon>
        <taxon>Erythrobacteraceae</taxon>
        <taxon>Alteriqipengyuania</taxon>
    </lineage>
</organism>
<evidence type="ECO:0000256" key="1">
    <source>
        <dbReference type="SAM" id="MobiDB-lite"/>
    </source>
</evidence>
<keyword evidence="2" id="KW-0812">Transmembrane</keyword>
<evidence type="ECO:0000313" key="3">
    <source>
        <dbReference type="EMBL" id="RDS76991.1"/>
    </source>
</evidence>
<keyword evidence="2" id="KW-0472">Membrane</keyword>
<protein>
    <submittedName>
        <fullName evidence="3">Uncharacterized protein</fullName>
    </submittedName>
</protein>
<accession>A0A395LJN1</accession>
<keyword evidence="2" id="KW-1133">Transmembrane helix</keyword>
<feature type="region of interest" description="Disordered" evidence="1">
    <location>
        <begin position="69"/>
        <end position="92"/>
    </location>
</feature>
<dbReference type="Proteomes" id="UP000254101">
    <property type="component" value="Unassembled WGS sequence"/>
</dbReference>
<dbReference type="AlphaFoldDB" id="A0A395LJN1"/>
<evidence type="ECO:0000313" key="4">
    <source>
        <dbReference type="Proteomes" id="UP000254101"/>
    </source>
</evidence>
<feature type="transmembrane region" description="Helical" evidence="2">
    <location>
        <begin position="12"/>
        <end position="32"/>
    </location>
</feature>
<proteinExistence type="predicted"/>
<dbReference type="EMBL" id="QRBB01000001">
    <property type="protein sequence ID" value="RDS76991.1"/>
    <property type="molecule type" value="Genomic_DNA"/>
</dbReference>
<reference evidence="3 4" key="1">
    <citation type="submission" date="2018-07" db="EMBL/GenBank/DDBJ databases">
        <title>Erythrobacter nanhaiensis sp. nov., a novel member of the genus Erythrobacter isolated from the South China Sea.</title>
        <authorList>
            <person name="Chen X."/>
            <person name="Liu J."/>
        </authorList>
    </citation>
    <scope>NUCLEOTIDE SEQUENCE [LARGE SCALE GENOMIC DNA]</scope>
    <source>
        <strain evidence="3 4">S-5</strain>
    </source>
</reference>
<evidence type="ECO:0000256" key="2">
    <source>
        <dbReference type="SAM" id="Phobius"/>
    </source>
</evidence>
<sequence>MTRAPLISNHGSEIILLGALGVGVLVLLAVVAVREPEGWDVAACLLVLVRIVEAIQKRWEQRGTDLANARMHASKPDPEASAMHGLDQAEDR</sequence>
<dbReference type="OrthoDB" id="9935683at2"/>
<dbReference type="RefSeq" id="WP_115491214.1">
    <property type="nucleotide sequence ID" value="NZ_JACHWW010000001.1"/>
</dbReference>
<name>A0A395LJN1_9SPHN</name>
<gene>
    <name evidence="3" type="ORF">DL238_04795</name>
</gene>
<comment type="caution">
    <text evidence="3">The sequence shown here is derived from an EMBL/GenBank/DDBJ whole genome shotgun (WGS) entry which is preliminary data.</text>
</comment>
<keyword evidence="4" id="KW-1185">Reference proteome</keyword>